<dbReference type="Proteomes" id="UP000265520">
    <property type="component" value="Unassembled WGS sequence"/>
</dbReference>
<sequence>VVVLVVLVVFQIVVVVQRMVFSHVRKFVQIGGLDLSVVQEK</sequence>
<evidence type="ECO:0000313" key="2">
    <source>
        <dbReference type="Proteomes" id="UP000265520"/>
    </source>
</evidence>
<proteinExistence type="predicted"/>
<name>A0A392UPD0_9FABA</name>
<dbReference type="AlphaFoldDB" id="A0A392UPD0"/>
<comment type="caution">
    <text evidence="1">The sequence shown here is derived from an EMBL/GenBank/DDBJ whole genome shotgun (WGS) entry which is preliminary data.</text>
</comment>
<reference evidence="1 2" key="1">
    <citation type="journal article" date="2018" name="Front. Plant Sci.">
        <title>Red Clover (Trifolium pratense) and Zigzag Clover (T. medium) - A Picture of Genomic Similarities and Differences.</title>
        <authorList>
            <person name="Dluhosova J."/>
            <person name="Istvanek J."/>
            <person name="Nedelnik J."/>
            <person name="Repkova J."/>
        </authorList>
    </citation>
    <scope>NUCLEOTIDE SEQUENCE [LARGE SCALE GENOMIC DNA]</scope>
    <source>
        <strain evidence="2">cv. 10/8</strain>
        <tissue evidence="1">Leaf</tissue>
    </source>
</reference>
<protein>
    <submittedName>
        <fullName evidence="1">Uncharacterized protein</fullName>
    </submittedName>
</protein>
<dbReference type="EMBL" id="LXQA010855593">
    <property type="protein sequence ID" value="MCI74200.1"/>
    <property type="molecule type" value="Genomic_DNA"/>
</dbReference>
<keyword evidence="2" id="KW-1185">Reference proteome</keyword>
<feature type="non-terminal residue" evidence="1">
    <location>
        <position position="1"/>
    </location>
</feature>
<organism evidence="1 2">
    <name type="scientific">Trifolium medium</name>
    <dbReference type="NCBI Taxonomy" id="97028"/>
    <lineage>
        <taxon>Eukaryota</taxon>
        <taxon>Viridiplantae</taxon>
        <taxon>Streptophyta</taxon>
        <taxon>Embryophyta</taxon>
        <taxon>Tracheophyta</taxon>
        <taxon>Spermatophyta</taxon>
        <taxon>Magnoliopsida</taxon>
        <taxon>eudicotyledons</taxon>
        <taxon>Gunneridae</taxon>
        <taxon>Pentapetalae</taxon>
        <taxon>rosids</taxon>
        <taxon>fabids</taxon>
        <taxon>Fabales</taxon>
        <taxon>Fabaceae</taxon>
        <taxon>Papilionoideae</taxon>
        <taxon>50 kb inversion clade</taxon>
        <taxon>NPAAA clade</taxon>
        <taxon>Hologalegina</taxon>
        <taxon>IRL clade</taxon>
        <taxon>Trifolieae</taxon>
        <taxon>Trifolium</taxon>
    </lineage>
</organism>
<evidence type="ECO:0000313" key="1">
    <source>
        <dbReference type="EMBL" id="MCI74200.1"/>
    </source>
</evidence>
<accession>A0A392UPD0</accession>